<evidence type="ECO:0000313" key="2">
    <source>
        <dbReference type="EMBL" id="GLS24797.1"/>
    </source>
</evidence>
<proteinExistence type="predicted"/>
<dbReference type="AlphaFoldDB" id="A0AA37T461"/>
<evidence type="ECO:0000256" key="1">
    <source>
        <dbReference type="SAM" id="Phobius"/>
    </source>
</evidence>
<organism evidence="2 3">
    <name type="scientific">Marinibactrum halimedae</name>
    <dbReference type="NCBI Taxonomy" id="1444977"/>
    <lineage>
        <taxon>Bacteria</taxon>
        <taxon>Pseudomonadati</taxon>
        <taxon>Pseudomonadota</taxon>
        <taxon>Gammaproteobacteria</taxon>
        <taxon>Cellvibrionales</taxon>
        <taxon>Cellvibrionaceae</taxon>
        <taxon>Marinibactrum</taxon>
    </lineage>
</organism>
<keyword evidence="1" id="KW-1133">Transmembrane helix</keyword>
<reference evidence="2 3" key="1">
    <citation type="journal article" date="2014" name="Int. J. Syst. Evol. Microbiol.">
        <title>Complete genome sequence of Corynebacterium casei LMG S-19264T (=DSM 44701T), isolated from a smear-ripened cheese.</title>
        <authorList>
            <consortium name="US DOE Joint Genome Institute (JGI-PGF)"/>
            <person name="Walter F."/>
            <person name="Albersmeier A."/>
            <person name="Kalinowski J."/>
            <person name="Ruckert C."/>
        </authorList>
    </citation>
    <scope>NUCLEOTIDE SEQUENCE [LARGE SCALE GENOMIC DNA]</scope>
    <source>
        <strain evidence="2 3">NBRC 110095</strain>
    </source>
</reference>
<gene>
    <name evidence="2" type="ORF">GCM10007877_05110</name>
</gene>
<comment type="caution">
    <text evidence="2">The sequence shown here is derived from an EMBL/GenBank/DDBJ whole genome shotgun (WGS) entry which is preliminary data.</text>
</comment>
<keyword evidence="1" id="KW-0812">Transmembrane</keyword>
<feature type="transmembrane region" description="Helical" evidence="1">
    <location>
        <begin position="16"/>
        <end position="36"/>
    </location>
</feature>
<dbReference type="RefSeq" id="WP_232592379.1">
    <property type="nucleotide sequence ID" value="NZ_BSPD01000020.1"/>
</dbReference>
<dbReference type="EMBL" id="BSPD01000020">
    <property type="protein sequence ID" value="GLS24797.1"/>
    <property type="molecule type" value="Genomic_DNA"/>
</dbReference>
<protein>
    <submittedName>
        <fullName evidence="2">Uncharacterized protein</fullName>
    </submittedName>
</protein>
<dbReference type="Proteomes" id="UP001156870">
    <property type="component" value="Unassembled WGS sequence"/>
</dbReference>
<keyword evidence="1" id="KW-0472">Membrane</keyword>
<keyword evidence="3" id="KW-1185">Reference proteome</keyword>
<evidence type="ECO:0000313" key="3">
    <source>
        <dbReference type="Proteomes" id="UP001156870"/>
    </source>
</evidence>
<accession>A0AA37T461</accession>
<name>A0AA37T461_9GAMM</name>
<sequence length="124" mass="13764">MFEIERKSRKPNKKEAWIVGSLIASLFLFFTIFSIFQASDSVLTNVETALVTKAKAMQSSGGRAMSSSLTYELELQLANGTLFNTTTHLKHEVGDIACVSTISSKSKGHEYNKIVQPKSWCKDL</sequence>